<accession>A0A8R7QBK0</accession>
<dbReference type="AlphaFoldDB" id="A0A8R7QBK0"/>
<evidence type="ECO:0000313" key="3">
    <source>
        <dbReference type="Proteomes" id="UP000015106"/>
    </source>
</evidence>
<reference evidence="2" key="2">
    <citation type="submission" date="2018-03" db="EMBL/GenBank/DDBJ databases">
        <title>The Triticum urartu genome reveals the dynamic nature of wheat genome evolution.</title>
        <authorList>
            <person name="Ling H."/>
            <person name="Ma B."/>
            <person name="Shi X."/>
            <person name="Liu H."/>
            <person name="Dong L."/>
            <person name="Sun H."/>
            <person name="Cao Y."/>
            <person name="Gao Q."/>
            <person name="Zheng S."/>
            <person name="Li Y."/>
            <person name="Yu Y."/>
            <person name="Du H."/>
            <person name="Qi M."/>
            <person name="Li Y."/>
            <person name="Yu H."/>
            <person name="Cui Y."/>
            <person name="Wang N."/>
            <person name="Chen C."/>
            <person name="Wu H."/>
            <person name="Zhao Y."/>
            <person name="Zhang J."/>
            <person name="Li Y."/>
            <person name="Zhou W."/>
            <person name="Zhang B."/>
            <person name="Hu W."/>
            <person name="Eijk M."/>
            <person name="Tang J."/>
            <person name="Witsenboer H."/>
            <person name="Zhao S."/>
            <person name="Li Z."/>
            <person name="Zhang A."/>
            <person name="Wang D."/>
            <person name="Liang C."/>
        </authorList>
    </citation>
    <scope>NUCLEOTIDE SEQUENCE [LARGE SCALE GENOMIC DNA]</scope>
    <source>
        <strain evidence="2">cv. G1812</strain>
    </source>
</reference>
<evidence type="ECO:0000256" key="1">
    <source>
        <dbReference type="SAM" id="MobiDB-lite"/>
    </source>
</evidence>
<name>A0A8R7QBK0_TRIUA</name>
<organism evidence="2 3">
    <name type="scientific">Triticum urartu</name>
    <name type="common">Red wild einkorn</name>
    <name type="synonym">Crithodium urartu</name>
    <dbReference type="NCBI Taxonomy" id="4572"/>
    <lineage>
        <taxon>Eukaryota</taxon>
        <taxon>Viridiplantae</taxon>
        <taxon>Streptophyta</taxon>
        <taxon>Embryophyta</taxon>
        <taxon>Tracheophyta</taxon>
        <taxon>Spermatophyta</taxon>
        <taxon>Magnoliopsida</taxon>
        <taxon>Liliopsida</taxon>
        <taxon>Poales</taxon>
        <taxon>Poaceae</taxon>
        <taxon>BOP clade</taxon>
        <taxon>Pooideae</taxon>
        <taxon>Triticodae</taxon>
        <taxon>Triticeae</taxon>
        <taxon>Triticinae</taxon>
        <taxon>Triticum</taxon>
    </lineage>
</organism>
<sequence length="85" mass="9784">MASSTPGSSPMDPSFSPRRAPALQDRPSAVRPRRLSQHRRCRQPRRLIHLTDDSTSRSPQWMQEHELPPPRCTHRPSESPRSPPR</sequence>
<dbReference type="Proteomes" id="UP000015106">
    <property type="component" value="Chromosome 5"/>
</dbReference>
<protein>
    <submittedName>
        <fullName evidence="2">Uncharacterized protein</fullName>
    </submittedName>
</protein>
<reference evidence="3" key="1">
    <citation type="journal article" date="2013" name="Nature">
        <title>Draft genome of the wheat A-genome progenitor Triticum urartu.</title>
        <authorList>
            <person name="Ling H.Q."/>
            <person name="Zhao S."/>
            <person name="Liu D."/>
            <person name="Wang J."/>
            <person name="Sun H."/>
            <person name="Zhang C."/>
            <person name="Fan H."/>
            <person name="Li D."/>
            <person name="Dong L."/>
            <person name="Tao Y."/>
            <person name="Gao C."/>
            <person name="Wu H."/>
            <person name="Li Y."/>
            <person name="Cui Y."/>
            <person name="Guo X."/>
            <person name="Zheng S."/>
            <person name="Wang B."/>
            <person name="Yu K."/>
            <person name="Liang Q."/>
            <person name="Yang W."/>
            <person name="Lou X."/>
            <person name="Chen J."/>
            <person name="Feng M."/>
            <person name="Jian J."/>
            <person name="Zhang X."/>
            <person name="Luo G."/>
            <person name="Jiang Y."/>
            <person name="Liu J."/>
            <person name="Wang Z."/>
            <person name="Sha Y."/>
            <person name="Zhang B."/>
            <person name="Wu H."/>
            <person name="Tang D."/>
            <person name="Shen Q."/>
            <person name="Xue P."/>
            <person name="Zou S."/>
            <person name="Wang X."/>
            <person name="Liu X."/>
            <person name="Wang F."/>
            <person name="Yang Y."/>
            <person name="An X."/>
            <person name="Dong Z."/>
            <person name="Zhang K."/>
            <person name="Zhang X."/>
            <person name="Luo M.C."/>
            <person name="Dvorak J."/>
            <person name="Tong Y."/>
            <person name="Wang J."/>
            <person name="Yang H."/>
            <person name="Li Z."/>
            <person name="Wang D."/>
            <person name="Zhang A."/>
            <person name="Wang J."/>
        </authorList>
    </citation>
    <scope>NUCLEOTIDE SEQUENCE</scope>
    <source>
        <strain evidence="3">cv. G1812</strain>
    </source>
</reference>
<reference evidence="2" key="3">
    <citation type="submission" date="2022-06" db="UniProtKB">
        <authorList>
            <consortium name="EnsemblPlants"/>
        </authorList>
    </citation>
    <scope>IDENTIFICATION</scope>
</reference>
<dbReference type="EnsemblPlants" id="TuG1812G0500001136.01.T01">
    <property type="protein sequence ID" value="TuG1812G0500001136.01.T01"/>
    <property type="gene ID" value="TuG1812G0500001136.01"/>
</dbReference>
<keyword evidence="3" id="KW-1185">Reference proteome</keyword>
<proteinExistence type="predicted"/>
<evidence type="ECO:0000313" key="2">
    <source>
        <dbReference type="EnsemblPlants" id="TuG1812G0500001136.01.T01"/>
    </source>
</evidence>
<feature type="region of interest" description="Disordered" evidence="1">
    <location>
        <begin position="1"/>
        <end position="85"/>
    </location>
</feature>
<dbReference type="Gramene" id="TuG1812G0500001136.01.T01">
    <property type="protein sequence ID" value="TuG1812G0500001136.01.T01"/>
    <property type="gene ID" value="TuG1812G0500001136.01"/>
</dbReference>
<feature type="compositionally biased region" description="Basic residues" evidence="1">
    <location>
        <begin position="31"/>
        <end position="48"/>
    </location>
</feature>